<comment type="subcellular location">
    <subcellularLocation>
        <location evidence="3">Cytoplasm</location>
        <location evidence="3">Cytosol</location>
    </subcellularLocation>
</comment>
<dbReference type="FunFam" id="3.40.30.10:FF:000014">
    <property type="entry name" value="Tau class glutathione S-transferase"/>
    <property type="match status" value="1"/>
</dbReference>
<dbReference type="SFLD" id="SFLDS00019">
    <property type="entry name" value="Glutathione_Transferase_(cytos"/>
    <property type="match status" value="1"/>
</dbReference>
<dbReference type="PANTHER" id="PTHR11260:SF764">
    <property type="entry name" value="GLUTATHIONE TRANSFERASE"/>
    <property type="match status" value="1"/>
</dbReference>
<dbReference type="PROSITE" id="PS50405">
    <property type="entry name" value="GST_CTER"/>
    <property type="match status" value="1"/>
</dbReference>
<evidence type="ECO:0000259" key="5">
    <source>
        <dbReference type="PROSITE" id="PS50405"/>
    </source>
</evidence>
<comment type="function">
    <text evidence="3">Is involved in the conjugation of reduced glutathione to a wide number of exogenous and endogenous hydrophobic electrophiles.</text>
</comment>
<dbReference type="InterPro" id="IPR045074">
    <property type="entry name" value="GST_C_Tau"/>
</dbReference>
<evidence type="ECO:0000313" key="7">
    <source>
        <dbReference type="Proteomes" id="UP001293593"/>
    </source>
</evidence>
<dbReference type="Proteomes" id="UP001293593">
    <property type="component" value="Unassembled WGS sequence"/>
</dbReference>
<feature type="domain" description="GST N-terminal" evidence="4">
    <location>
        <begin position="4"/>
        <end position="83"/>
    </location>
</feature>
<dbReference type="Gene3D" id="1.20.1050.10">
    <property type="match status" value="1"/>
</dbReference>
<name>A0AAE1TIZ3_9FABA</name>
<dbReference type="InterPro" id="IPR004045">
    <property type="entry name" value="Glutathione_S-Trfase_N"/>
</dbReference>
<comment type="caution">
    <text evidence="6">The sequence shown here is derived from an EMBL/GenBank/DDBJ whole genome shotgun (WGS) entry which is preliminary data.</text>
</comment>
<sequence>MATQEVVLLDSRCSMFAMRARIALAEKGIEYEGKEQNLADKGPELLQMNPIHKKVPVLVHNGKPICESLIIVQYIDEVWKDQGNPLLPSDPYDRAQARFWADFVDKKVADASSKVWTKKGEELEAGKKDFIAALKQLEEVLGDKPYFGGEVFGYVDLVLIPFYSWFYAYETCGSFKTEEHCPKFIEWAKRCMQRETVAKSLPDPKEVYEIVLILRKRFGVD</sequence>
<proteinExistence type="inferred from homology"/>
<dbReference type="InterPro" id="IPR010987">
    <property type="entry name" value="Glutathione-S-Trfase_C-like"/>
</dbReference>
<dbReference type="SFLD" id="SFLDG00358">
    <property type="entry name" value="Main_(cytGST)"/>
    <property type="match status" value="1"/>
</dbReference>
<dbReference type="Gene3D" id="3.40.30.10">
    <property type="entry name" value="Glutaredoxin"/>
    <property type="match status" value="1"/>
</dbReference>
<feature type="domain" description="GST C-terminal" evidence="5">
    <location>
        <begin position="90"/>
        <end position="214"/>
    </location>
</feature>
<comment type="similarity">
    <text evidence="3">Belongs to the GST superfamily.</text>
</comment>
<dbReference type="EC" id="2.5.1.18" evidence="3"/>
<accession>A0AAE1TIZ3</accession>
<dbReference type="PROSITE" id="PS50404">
    <property type="entry name" value="GST_NTER"/>
    <property type="match status" value="1"/>
</dbReference>
<keyword evidence="1 3" id="KW-0808">Transferase</keyword>
<dbReference type="SUPFAM" id="SSF52833">
    <property type="entry name" value="Thioredoxin-like"/>
    <property type="match status" value="1"/>
</dbReference>
<keyword evidence="3" id="KW-0963">Cytoplasm</keyword>
<evidence type="ECO:0000256" key="1">
    <source>
        <dbReference type="ARBA" id="ARBA00022679"/>
    </source>
</evidence>
<dbReference type="InterPro" id="IPR036249">
    <property type="entry name" value="Thioredoxin-like_sf"/>
</dbReference>
<protein>
    <recommendedName>
        <fullName evidence="3">Glutathione S-transferase</fullName>
        <ecNumber evidence="3">2.5.1.18</ecNumber>
    </recommendedName>
</protein>
<dbReference type="Pfam" id="PF02798">
    <property type="entry name" value="GST_N"/>
    <property type="match status" value="1"/>
</dbReference>
<dbReference type="EMBL" id="JAWXYG010000001">
    <property type="protein sequence ID" value="KAK4285185.1"/>
    <property type="molecule type" value="Genomic_DNA"/>
</dbReference>
<reference evidence="6" key="1">
    <citation type="submission" date="2023-10" db="EMBL/GenBank/DDBJ databases">
        <title>Chromosome-level genome of the transformable northern wattle, Acacia crassicarpa.</title>
        <authorList>
            <person name="Massaro I."/>
            <person name="Sinha N.R."/>
            <person name="Poethig S."/>
            <person name="Leichty A.R."/>
        </authorList>
    </citation>
    <scope>NUCLEOTIDE SEQUENCE</scope>
    <source>
        <strain evidence="6">Acra3RX</strain>
        <tissue evidence="6">Leaf</tissue>
    </source>
</reference>
<dbReference type="Pfam" id="PF13410">
    <property type="entry name" value="GST_C_2"/>
    <property type="match status" value="1"/>
</dbReference>
<dbReference type="GO" id="GO:0004364">
    <property type="term" value="F:glutathione transferase activity"/>
    <property type="evidence" value="ECO:0007669"/>
    <property type="project" value="UniProtKB-UniRule"/>
</dbReference>
<dbReference type="InterPro" id="IPR040079">
    <property type="entry name" value="Glutathione_S-Trfase"/>
</dbReference>
<evidence type="ECO:0000259" key="4">
    <source>
        <dbReference type="PROSITE" id="PS50404"/>
    </source>
</evidence>
<dbReference type="CDD" id="cd03185">
    <property type="entry name" value="GST_C_Tau"/>
    <property type="match status" value="1"/>
</dbReference>
<dbReference type="SFLD" id="SFLDG01152">
    <property type="entry name" value="Main.3:_Omega-_and_Tau-like"/>
    <property type="match status" value="1"/>
</dbReference>
<dbReference type="CDD" id="cd03058">
    <property type="entry name" value="GST_N_Tau"/>
    <property type="match status" value="1"/>
</dbReference>
<evidence type="ECO:0000256" key="3">
    <source>
        <dbReference type="RuleBase" id="RU369102"/>
    </source>
</evidence>
<dbReference type="GO" id="GO:0005829">
    <property type="term" value="C:cytosol"/>
    <property type="evidence" value="ECO:0007669"/>
    <property type="project" value="UniProtKB-SubCell"/>
</dbReference>
<dbReference type="SUPFAM" id="SSF47616">
    <property type="entry name" value="GST C-terminal domain-like"/>
    <property type="match status" value="1"/>
</dbReference>
<dbReference type="InterPro" id="IPR045073">
    <property type="entry name" value="Omega/Tau-like"/>
</dbReference>
<evidence type="ECO:0000256" key="2">
    <source>
        <dbReference type="ARBA" id="ARBA00047960"/>
    </source>
</evidence>
<dbReference type="InterPro" id="IPR036282">
    <property type="entry name" value="Glutathione-S-Trfase_C_sf"/>
</dbReference>
<dbReference type="FunFam" id="1.20.1050.10:FF:000018">
    <property type="entry name" value="Glutathione S-transferase U20"/>
    <property type="match status" value="1"/>
</dbReference>
<organism evidence="6 7">
    <name type="scientific">Acacia crassicarpa</name>
    <name type="common">northern wattle</name>
    <dbReference type="NCBI Taxonomy" id="499986"/>
    <lineage>
        <taxon>Eukaryota</taxon>
        <taxon>Viridiplantae</taxon>
        <taxon>Streptophyta</taxon>
        <taxon>Embryophyta</taxon>
        <taxon>Tracheophyta</taxon>
        <taxon>Spermatophyta</taxon>
        <taxon>Magnoliopsida</taxon>
        <taxon>eudicotyledons</taxon>
        <taxon>Gunneridae</taxon>
        <taxon>Pentapetalae</taxon>
        <taxon>rosids</taxon>
        <taxon>fabids</taxon>
        <taxon>Fabales</taxon>
        <taxon>Fabaceae</taxon>
        <taxon>Caesalpinioideae</taxon>
        <taxon>mimosoid clade</taxon>
        <taxon>Acacieae</taxon>
        <taxon>Acacia</taxon>
    </lineage>
</organism>
<dbReference type="GO" id="GO:0006749">
    <property type="term" value="P:glutathione metabolic process"/>
    <property type="evidence" value="ECO:0007669"/>
    <property type="project" value="InterPro"/>
</dbReference>
<gene>
    <name evidence="6" type="ORF">QN277_001916</name>
</gene>
<keyword evidence="7" id="KW-1185">Reference proteome</keyword>
<comment type="catalytic activity">
    <reaction evidence="2 3">
        <text>RX + glutathione = an S-substituted glutathione + a halide anion + H(+)</text>
        <dbReference type="Rhea" id="RHEA:16437"/>
        <dbReference type="ChEBI" id="CHEBI:15378"/>
        <dbReference type="ChEBI" id="CHEBI:16042"/>
        <dbReference type="ChEBI" id="CHEBI:17792"/>
        <dbReference type="ChEBI" id="CHEBI:57925"/>
        <dbReference type="ChEBI" id="CHEBI:90779"/>
        <dbReference type="EC" id="2.5.1.18"/>
    </reaction>
</comment>
<dbReference type="PANTHER" id="PTHR11260">
    <property type="entry name" value="GLUTATHIONE S-TRANSFERASE, GST, SUPERFAMILY, GST DOMAIN CONTAINING"/>
    <property type="match status" value="1"/>
</dbReference>
<dbReference type="AlphaFoldDB" id="A0AAE1TIZ3"/>
<evidence type="ECO:0000313" key="6">
    <source>
        <dbReference type="EMBL" id="KAK4285185.1"/>
    </source>
</evidence>